<dbReference type="AlphaFoldDB" id="A0A2G5TE21"/>
<proteinExistence type="inferred from homology"/>
<dbReference type="PANTHER" id="PTHR21645">
    <property type="entry name" value="GLYCOSYLTRANSFERASE FAMILY 92 PROTEIN"/>
    <property type="match status" value="1"/>
</dbReference>
<reference evidence="10" key="1">
    <citation type="submission" date="2017-10" db="EMBL/GenBank/DDBJ databases">
        <title>Rapid genome shrinkage in a self-fertile nematode reveals novel sperm competition proteins.</title>
        <authorList>
            <person name="Yin D."/>
            <person name="Schwarz E.M."/>
            <person name="Thomas C.G."/>
            <person name="Felde R.L."/>
            <person name="Korf I.F."/>
            <person name="Cutter A.D."/>
            <person name="Schartner C.M."/>
            <person name="Ralston E.J."/>
            <person name="Meyer B.J."/>
            <person name="Haag E.S."/>
        </authorList>
    </citation>
    <scope>NUCLEOTIDE SEQUENCE [LARGE SCALE GENOMIC DNA]</scope>
    <source>
        <strain evidence="10">JU1422</strain>
    </source>
</reference>
<evidence type="ECO:0000256" key="4">
    <source>
        <dbReference type="ARBA" id="ARBA00022679"/>
    </source>
</evidence>
<dbReference type="EMBL" id="PDUG01000005">
    <property type="protein sequence ID" value="PIC25296.1"/>
    <property type="molecule type" value="Genomic_DNA"/>
</dbReference>
<dbReference type="OrthoDB" id="5809216at2759"/>
<keyword evidence="3 8" id="KW-0328">Glycosyltransferase</keyword>
<protein>
    <recommendedName>
        <fullName evidence="8">Glycosyltransferase family 92 protein</fullName>
        <ecNumber evidence="8">2.4.1.-</ecNumber>
    </recommendedName>
</protein>
<keyword evidence="7 8" id="KW-0472">Membrane</keyword>
<dbReference type="Proteomes" id="UP000230233">
    <property type="component" value="Chromosome V"/>
</dbReference>
<dbReference type="InterPro" id="IPR008166">
    <property type="entry name" value="Glyco_transf_92"/>
</dbReference>
<keyword evidence="6 8" id="KW-1133">Transmembrane helix</keyword>
<evidence type="ECO:0000256" key="7">
    <source>
        <dbReference type="ARBA" id="ARBA00023136"/>
    </source>
</evidence>
<evidence type="ECO:0000256" key="6">
    <source>
        <dbReference type="ARBA" id="ARBA00022989"/>
    </source>
</evidence>
<dbReference type="STRING" id="1611254.A0A2G5TE21"/>
<comment type="similarity">
    <text evidence="2 8">Belongs to the glycosyltransferase 92 family.</text>
</comment>
<name>A0A2G5TE21_9PELO</name>
<keyword evidence="4 8" id="KW-0808">Transferase</keyword>
<evidence type="ECO:0000256" key="5">
    <source>
        <dbReference type="ARBA" id="ARBA00022692"/>
    </source>
</evidence>
<organism evidence="9 10">
    <name type="scientific">Caenorhabditis nigoni</name>
    <dbReference type="NCBI Taxonomy" id="1611254"/>
    <lineage>
        <taxon>Eukaryota</taxon>
        <taxon>Metazoa</taxon>
        <taxon>Ecdysozoa</taxon>
        <taxon>Nematoda</taxon>
        <taxon>Chromadorea</taxon>
        <taxon>Rhabditida</taxon>
        <taxon>Rhabditina</taxon>
        <taxon>Rhabditomorpha</taxon>
        <taxon>Rhabditoidea</taxon>
        <taxon>Rhabditidae</taxon>
        <taxon>Peloderinae</taxon>
        <taxon>Caenorhabditis</taxon>
    </lineage>
</organism>
<evidence type="ECO:0000256" key="3">
    <source>
        <dbReference type="ARBA" id="ARBA00022676"/>
    </source>
</evidence>
<evidence type="ECO:0000256" key="1">
    <source>
        <dbReference type="ARBA" id="ARBA00004167"/>
    </source>
</evidence>
<dbReference type="PANTHER" id="PTHR21645:SF17">
    <property type="entry name" value="GLYCOSYLTRANSFERASE FAMILY 92 PROTEIN-RELATED"/>
    <property type="match status" value="1"/>
</dbReference>
<dbReference type="Pfam" id="PF01697">
    <property type="entry name" value="Glyco_transf_92"/>
    <property type="match status" value="1"/>
</dbReference>
<dbReference type="EC" id="2.4.1.-" evidence="8"/>
<comment type="caution">
    <text evidence="9">The sequence shown here is derived from an EMBL/GenBank/DDBJ whole genome shotgun (WGS) entry which is preliminary data.</text>
</comment>
<comment type="subcellular location">
    <subcellularLocation>
        <location evidence="1">Membrane</location>
        <topology evidence="1">Single-pass membrane protein</topology>
    </subcellularLocation>
</comment>
<evidence type="ECO:0000313" key="10">
    <source>
        <dbReference type="Proteomes" id="UP000230233"/>
    </source>
</evidence>
<evidence type="ECO:0000256" key="8">
    <source>
        <dbReference type="RuleBase" id="RU366017"/>
    </source>
</evidence>
<sequence>MRSFYRRPKIVFVFVFLVLFVVWLFVTIIEFSFGLTVTTDDLIATGKTLRNGRQLKAFITSSYYYPTSESLGDNAIALVMSINLVSNPVLKLAHFFSPDSSELVIMAKNATSSVIMKASYVRVTPHEACQIITVFATAQLIPNVTNISMLGDNGVAEIPFTSPSYTKRDVVVCTSPLYVSEQWQNFLLAVHIYRKFGAHMNLYLISSVTSFYELMKEYEREGYMTVQPWVNVDFPGVPKTTADPYNQIEFRNQAASQTDCLLQFKESARFVTFLDLDDVLIPKIAPTYAEEFQRIMDGKKKLAYIFYHKENYDAVVARNSSRFSLRKMFGSLECKHKRETGKIVVDPRNLNYTWIHYPPDLPNGFEKYEVTENVITHLKTIVWTDEQNESGEAPIEPLYFDNSTAKIIASKDILNIEKDLRRMIRKPRIRKIFSKLPNMHYYTDLVVNCYNDRYYQYHYSGRIANIKCPGPQLCEFVQHPKIKCTHVTATHTPMETLYPITYYYATNAHFTGDIGCYAH</sequence>
<evidence type="ECO:0000313" key="9">
    <source>
        <dbReference type="EMBL" id="PIC25296.1"/>
    </source>
</evidence>
<keyword evidence="5 8" id="KW-0812">Transmembrane</keyword>
<accession>A0A2G5TE21</accession>
<dbReference type="GO" id="GO:0016020">
    <property type="term" value="C:membrane"/>
    <property type="evidence" value="ECO:0007669"/>
    <property type="project" value="UniProtKB-SubCell"/>
</dbReference>
<dbReference type="GO" id="GO:0016757">
    <property type="term" value="F:glycosyltransferase activity"/>
    <property type="evidence" value="ECO:0007669"/>
    <property type="project" value="UniProtKB-UniRule"/>
</dbReference>
<gene>
    <name evidence="9" type="primary">Cnig_chr_V.g18281</name>
    <name evidence="9" type="ORF">B9Z55_018281</name>
</gene>
<evidence type="ECO:0000256" key="2">
    <source>
        <dbReference type="ARBA" id="ARBA00007647"/>
    </source>
</evidence>
<dbReference type="InterPro" id="IPR052012">
    <property type="entry name" value="GTase_92"/>
</dbReference>
<keyword evidence="10" id="KW-1185">Reference proteome</keyword>
<feature type="transmembrane region" description="Helical" evidence="8">
    <location>
        <begin position="12"/>
        <end position="35"/>
    </location>
</feature>